<dbReference type="HOGENOM" id="CLU_2727704_0_0_1"/>
<sequence length="72" mass="8621">MWDLEDAFAAAIDKKYYTLADRIWKLDIDAISEKEVHVLLRLACQDGSTNAIKYLYLIRQILEERQMDEYYM</sequence>
<dbReference type="OrthoDB" id="113929at2759"/>
<dbReference type="GeneID" id="9468074"/>
<gene>
    <name evidence="1" type="ORF">PITG_22489</name>
</gene>
<dbReference type="Proteomes" id="UP000006643">
    <property type="component" value="Unassembled WGS sequence"/>
</dbReference>
<dbReference type="InParanoid" id="D0RME4"/>
<organism evidence="1 2">
    <name type="scientific">Phytophthora infestans (strain T30-4)</name>
    <name type="common">Potato late blight agent</name>
    <dbReference type="NCBI Taxonomy" id="403677"/>
    <lineage>
        <taxon>Eukaryota</taxon>
        <taxon>Sar</taxon>
        <taxon>Stramenopiles</taxon>
        <taxon>Oomycota</taxon>
        <taxon>Peronosporomycetes</taxon>
        <taxon>Peronosporales</taxon>
        <taxon>Peronosporaceae</taxon>
        <taxon>Phytophthora</taxon>
    </lineage>
</organism>
<name>D0RME4_PHYIT</name>
<accession>D0RME4</accession>
<protein>
    <submittedName>
        <fullName evidence="1">Uncharacterized protein</fullName>
    </submittedName>
</protein>
<proteinExistence type="predicted"/>
<evidence type="ECO:0000313" key="1">
    <source>
        <dbReference type="EMBL" id="EEY62753.1"/>
    </source>
</evidence>
<dbReference type="VEuPathDB" id="FungiDB:PITG_22489"/>
<reference evidence="2" key="1">
    <citation type="journal article" date="2009" name="Nature">
        <title>Genome sequence and analysis of the Irish potato famine pathogen Phytophthora infestans.</title>
        <authorList>
            <consortium name="The Broad Institute Genome Sequencing Platform"/>
            <person name="Haas B.J."/>
            <person name="Kamoun S."/>
            <person name="Zody M.C."/>
            <person name="Jiang R.H."/>
            <person name="Handsaker R.E."/>
            <person name="Cano L.M."/>
            <person name="Grabherr M."/>
            <person name="Kodira C.D."/>
            <person name="Raffaele S."/>
            <person name="Torto-Alalibo T."/>
            <person name="Bozkurt T.O."/>
            <person name="Ah-Fong A.M."/>
            <person name="Alvarado L."/>
            <person name="Anderson V.L."/>
            <person name="Armstrong M.R."/>
            <person name="Avrova A."/>
            <person name="Baxter L."/>
            <person name="Beynon J."/>
            <person name="Boevink P.C."/>
            <person name="Bollmann S.R."/>
            <person name="Bos J.I."/>
            <person name="Bulone V."/>
            <person name="Cai G."/>
            <person name="Cakir C."/>
            <person name="Carrington J.C."/>
            <person name="Chawner M."/>
            <person name="Conti L."/>
            <person name="Costanzo S."/>
            <person name="Ewan R."/>
            <person name="Fahlgren N."/>
            <person name="Fischbach M.A."/>
            <person name="Fugelstad J."/>
            <person name="Gilroy E.M."/>
            <person name="Gnerre S."/>
            <person name="Green P.J."/>
            <person name="Grenville-Briggs L.J."/>
            <person name="Griffith J."/>
            <person name="Grunwald N.J."/>
            <person name="Horn K."/>
            <person name="Horner N.R."/>
            <person name="Hu C.H."/>
            <person name="Huitema E."/>
            <person name="Jeong D.H."/>
            <person name="Jones A.M."/>
            <person name="Jones J.D."/>
            <person name="Jones R.W."/>
            <person name="Karlsson E.K."/>
            <person name="Kunjeti S.G."/>
            <person name="Lamour K."/>
            <person name="Liu Z."/>
            <person name="Ma L."/>
            <person name="Maclean D."/>
            <person name="Chibucos M.C."/>
            <person name="McDonald H."/>
            <person name="McWalters J."/>
            <person name="Meijer H.J."/>
            <person name="Morgan W."/>
            <person name="Morris P.F."/>
            <person name="Munro C.A."/>
            <person name="O'Neill K."/>
            <person name="Ospina-Giraldo M."/>
            <person name="Pinzon A."/>
            <person name="Pritchard L."/>
            <person name="Ramsahoye B."/>
            <person name="Ren Q."/>
            <person name="Restrepo S."/>
            <person name="Roy S."/>
            <person name="Sadanandom A."/>
            <person name="Savidor A."/>
            <person name="Schornack S."/>
            <person name="Schwartz D.C."/>
            <person name="Schumann U.D."/>
            <person name="Schwessinger B."/>
            <person name="Seyer L."/>
            <person name="Sharpe T."/>
            <person name="Silvar C."/>
            <person name="Song J."/>
            <person name="Studholme D.J."/>
            <person name="Sykes S."/>
            <person name="Thines M."/>
            <person name="van de Vondervoort P.J."/>
            <person name="Phuntumart V."/>
            <person name="Wawra S."/>
            <person name="Weide R."/>
            <person name="Win J."/>
            <person name="Young C."/>
            <person name="Zhou S."/>
            <person name="Fry W."/>
            <person name="Meyers B.C."/>
            <person name="van West P."/>
            <person name="Ristaino J."/>
            <person name="Govers F."/>
            <person name="Birch P.R."/>
            <person name="Whisson S.C."/>
            <person name="Judelson H.S."/>
            <person name="Nusbaum C."/>
        </authorList>
    </citation>
    <scope>NUCLEOTIDE SEQUENCE [LARGE SCALE GENOMIC DNA]</scope>
    <source>
        <strain evidence="2">T30-4</strain>
    </source>
</reference>
<dbReference type="AlphaFoldDB" id="D0RME4"/>
<evidence type="ECO:0000313" key="2">
    <source>
        <dbReference type="Proteomes" id="UP000006643"/>
    </source>
</evidence>
<keyword evidence="2" id="KW-1185">Reference proteome</keyword>
<dbReference type="KEGG" id="pif:PITG_22489"/>
<dbReference type="RefSeq" id="XP_002909786.1">
    <property type="nucleotide sequence ID" value="XM_002909740.1"/>
</dbReference>
<dbReference type="EMBL" id="GG691011">
    <property type="protein sequence ID" value="EEY62753.1"/>
    <property type="molecule type" value="Genomic_DNA"/>
</dbReference>